<organism evidence="1 2">
    <name type="scientific">Clostridium senegalense</name>
    <dbReference type="NCBI Taxonomy" id="1465809"/>
    <lineage>
        <taxon>Bacteria</taxon>
        <taxon>Bacillati</taxon>
        <taxon>Bacillota</taxon>
        <taxon>Clostridia</taxon>
        <taxon>Eubacteriales</taxon>
        <taxon>Clostridiaceae</taxon>
        <taxon>Clostridium</taxon>
    </lineage>
</organism>
<dbReference type="EMBL" id="JAAGPU010000015">
    <property type="protein sequence ID" value="NEU05091.1"/>
    <property type="molecule type" value="Genomic_DNA"/>
</dbReference>
<protein>
    <submittedName>
        <fullName evidence="1">DUF4489 domain-containing protein</fullName>
    </submittedName>
</protein>
<dbReference type="Proteomes" id="UP000481872">
    <property type="component" value="Unassembled WGS sequence"/>
</dbReference>
<dbReference type="RefSeq" id="WP_199869999.1">
    <property type="nucleotide sequence ID" value="NZ_JAAGPU010000015.1"/>
</dbReference>
<dbReference type="Pfam" id="PF14879">
    <property type="entry name" value="DUF4489"/>
    <property type="match status" value="1"/>
</dbReference>
<keyword evidence="2" id="KW-1185">Reference proteome</keyword>
<dbReference type="AlphaFoldDB" id="A0A6M0H5F0"/>
<dbReference type="InterPro" id="IPR027972">
    <property type="entry name" value="DUF4489"/>
</dbReference>
<name>A0A6M0H5F0_9CLOT</name>
<evidence type="ECO:0000313" key="1">
    <source>
        <dbReference type="EMBL" id="NEU05091.1"/>
    </source>
</evidence>
<sequence length="181" mass="19284">MNSMSKNCCNDNHKCCNDNHNCFNDNHNCCKKEDRPCPTIIKCGTPSATTIPAGAVAGAQFTVSSITLNNSCLCNPITKLEFASNLVAPVAFTGIINFQVFKLCRGQFAPVPVGPAWTFELVALLSSQTFSFFVCDCDSCFDECCTYTVVATVTSAVTVGTLNINNANLGAITTCNSSNCC</sequence>
<proteinExistence type="predicted"/>
<gene>
    <name evidence="1" type="ORF">G3M99_09535</name>
</gene>
<evidence type="ECO:0000313" key="2">
    <source>
        <dbReference type="Proteomes" id="UP000481872"/>
    </source>
</evidence>
<accession>A0A6M0H5F0</accession>
<comment type="caution">
    <text evidence="1">The sequence shown here is derived from an EMBL/GenBank/DDBJ whole genome shotgun (WGS) entry which is preliminary data.</text>
</comment>
<reference evidence="1 2" key="1">
    <citation type="submission" date="2020-02" db="EMBL/GenBank/DDBJ databases">
        <title>Genome assembly of a novel Clostridium senegalense strain.</title>
        <authorList>
            <person name="Gupta T.B."/>
            <person name="Jauregui R."/>
            <person name="Maclean P."/>
            <person name="Nawarathana A."/>
            <person name="Brightwell G."/>
        </authorList>
    </citation>
    <scope>NUCLEOTIDE SEQUENCE [LARGE SCALE GENOMIC DNA]</scope>
    <source>
        <strain evidence="1 2">AGRFS4</strain>
    </source>
</reference>